<evidence type="ECO:0000313" key="1">
    <source>
        <dbReference type="EMBL" id="KAG7480910.1"/>
    </source>
</evidence>
<dbReference type="OrthoDB" id="8924031at2759"/>
<name>A0A9D3QCM3_MEGAT</name>
<protein>
    <submittedName>
        <fullName evidence="1">Uncharacterized protein</fullName>
    </submittedName>
</protein>
<comment type="caution">
    <text evidence="1">The sequence shown here is derived from an EMBL/GenBank/DDBJ whole genome shotgun (WGS) entry which is preliminary data.</text>
</comment>
<dbReference type="AlphaFoldDB" id="A0A9D3QCM3"/>
<reference evidence="1" key="1">
    <citation type="submission" date="2021-01" db="EMBL/GenBank/DDBJ databases">
        <authorList>
            <person name="Zahm M."/>
            <person name="Roques C."/>
            <person name="Cabau C."/>
            <person name="Klopp C."/>
            <person name="Donnadieu C."/>
            <person name="Jouanno E."/>
            <person name="Lampietro C."/>
            <person name="Louis A."/>
            <person name="Herpin A."/>
            <person name="Echchiki A."/>
            <person name="Berthelot C."/>
            <person name="Parey E."/>
            <person name="Roest-Crollius H."/>
            <person name="Braasch I."/>
            <person name="Postlethwait J."/>
            <person name="Bobe J."/>
            <person name="Montfort J."/>
            <person name="Bouchez O."/>
            <person name="Begum T."/>
            <person name="Mejri S."/>
            <person name="Adams A."/>
            <person name="Chen W.-J."/>
            <person name="Guiguen Y."/>
        </authorList>
    </citation>
    <scope>NUCLEOTIDE SEQUENCE</scope>
    <source>
        <strain evidence="1">YG-15Mar2019-1</strain>
        <tissue evidence="1">Brain</tissue>
    </source>
</reference>
<dbReference type="EMBL" id="JAFDVH010000004">
    <property type="protein sequence ID" value="KAG7480910.1"/>
    <property type="molecule type" value="Genomic_DNA"/>
</dbReference>
<dbReference type="Proteomes" id="UP001046870">
    <property type="component" value="Chromosome 4"/>
</dbReference>
<keyword evidence="2" id="KW-1185">Reference proteome</keyword>
<accession>A0A9D3QCM3</accession>
<organism evidence="1 2">
    <name type="scientific">Megalops atlanticus</name>
    <name type="common">Tarpon</name>
    <name type="synonym">Clupea gigantea</name>
    <dbReference type="NCBI Taxonomy" id="7932"/>
    <lineage>
        <taxon>Eukaryota</taxon>
        <taxon>Metazoa</taxon>
        <taxon>Chordata</taxon>
        <taxon>Craniata</taxon>
        <taxon>Vertebrata</taxon>
        <taxon>Euteleostomi</taxon>
        <taxon>Actinopterygii</taxon>
        <taxon>Neopterygii</taxon>
        <taxon>Teleostei</taxon>
        <taxon>Elopiformes</taxon>
        <taxon>Megalopidae</taxon>
        <taxon>Megalops</taxon>
    </lineage>
</organism>
<proteinExistence type="predicted"/>
<dbReference type="InterPro" id="IPR009079">
    <property type="entry name" value="4_helix_cytokine-like_core"/>
</dbReference>
<dbReference type="SUPFAM" id="SSF47266">
    <property type="entry name" value="4-helical cytokines"/>
    <property type="match status" value="1"/>
</dbReference>
<gene>
    <name evidence="1" type="ORF">MATL_G00061270</name>
</gene>
<sequence length="187" mass="21571">MQMVDSKDLLKAFTMCVLMLNLTAHPLHPKPRCDMKNLVKLTKVNVEKTLQSYIAKNNHNRSWIEHFPELEVPSSTTDDSQLEYKSLQFMVYALNIVLKQQEGLNPNKPVLQHLKESIYRINCLLDCVGGKVSTQDSPTSTPQNMMTDSFAQKRWGRAVLEASHKFLVWLEKLLMLRHTTDSHHLVK</sequence>
<evidence type="ECO:0000313" key="2">
    <source>
        <dbReference type="Proteomes" id="UP001046870"/>
    </source>
</evidence>
<dbReference type="Gene3D" id="1.20.1250.10">
    <property type="match status" value="1"/>
</dbReference>